<name>H5UNI8_9MICO</name>
<keyword evidence="5" id="KW-1185">Reference proteome</keyword>
<evidence type="ECO:0000313" key="5">
    <source>
        <dbReference type="Proteomes" id="UP000004367"/>
    </source>
</evidence>
<dbReference type="Gene3D" id="3.40.50.1240">
    <property type="entry name" value="Phosphoglycerate mutase-like"/>
    <property type="match status" value="1"/>
</dbReference>
<evidence type="ECO:0000256" key="1">
    <source>
        <dbReference type="ARBA" id="ARBA00022801"/>
    </source>
</evidence>
<dbReference type="AlphaFoldDB" id="H5UNI8"/>
<feature type="region of interest" description="Disordered" evidence="3">
    <location>
        <begin position="20"/>
        <end position="40"/>
    </location>
</feature>
<dbReference type="CDD" id="cd07040">
    <property type="entry name" value="HP"/>
    <property type="match status" value="1"/>
</dbReference>
<evidence type="ECO:0000256" key="3">
    <source>
        <dbReference type="SAM" id="MobiDB-lite"/>
    </source>
</evidence>
<keyword evidence="1" id="KW-0378">Hydrolase</keyword>
<evidence type="ECO:0000256" key="2">
    <source>
        <dbReference type="PIRSR" id="PIRSR613078-2"/>
    </source>
</evidence>
<dbReference type="EMBL" id="BAFE01000007">
    <property type="protein sequence ID" value="GAB47296.1"/>
    <property type="molecule type" value="Genomic_DNA"/>
</dbReference>
<gene>
    <name evidence="4" type="ORF">MOPEL_007_01120</name>
</gene>
<dbReference type="OrthoDB" id="9810154at2"/>
<accession>H5UNI8</accession>
<dbReference type="GO" id="GO:0016787">
    <property type="term" value="F:hydrolase activity"/>
    <property type="evidence" value="ECO:0007669"/>
    <property type="project" value="UniProtKB-KW"/>
</dbReference>
<dbReference type="InterPro" id="IPR029033">
    <property type="entry name" value="His_PPase_superfam"/>
</dbReference>
<dbReference type="RefSeq" id="WP_009481194.1">
    <property type="nucleotide sequence ID" value="NZ_BAFE01000007.1"/>
</dbReference>
<dbReference type="PANTHER" id="PTHR20935:SF1">
    <property type="entry name" value="SLL1549 PROTEIN"/>
    <property type="match status" value="1"/>
</dbReference>
<organism evidence="4 5">
    <name type="scientific">Mobilicoccus pelagius NBRC 104925</name>
    <dbReference type="NCBI Taxonomy" id="1089455"/>
    <lineage>
        <taxon>Bacteria</taxon>
        <taxon>Bacillati</taxon>
        <taxon>Actinomycetota</taxon>
        <taxon>Actinomycetes</taxon>
        <taxon>Micrococcales</taxon>
        <taxon>Dermatophilaceae</taxon>
        <taxon>Mobilicoccus</taxon>
    </lineage>
</organism>
<dbReference type="eggNOG" id="COG2062">
    <property type="taxonomic scope" value="Bacteria"/>
</dbReference>
<feature type="binding site" evidence="2">
    <location>
        <position position="66"/>
    </location>
    <ligand>
        <name>substrate</name>
    </ligand>
</feature>
<proteinExistence type="predicted"/>
<dbReference type="PANTHER" id="PTHR20935">
    <property type="entry name" value="PHOSPHOGLYCERATE MUTASE-RELATED"/>
    <property type="match status" value="1"/>
</dbReference>
<dbReference type="STRING" id="1089455.MOPEL_007_01120"/>
<comment type="caution">
    <text evidence="4">The sequence shown here is derived from an EMBL/GenBank/DDBJ whole genome shotgun (WGS) entry which is preliminary data.</text>
</comment>
<dbReference type="InterPro" id="IPR051021">
    <property type="entry name" value="Mito_Ser/Thr_phosphatase"/>
</dbReference>
<protein>
    <recommendedName>
        <fullName evidence="6">Phosphohistidine phosphatase</fullName>
    </recommendedName>
</protein>
<sequence length="169" mass="18000">MTVEQTDPDALLLVVVRHGEAEPHSPDGDEQRELTEGGREDARTAGAWLKAQGVAPDLAIVSAATRTQQTWEAMQTAGFEAEDTQVDEAIYNGGLDDLLEVVRTASDDVRTLVVVAHAPGIEELATCGEVHCDLPDVWKPATVGVLSHPGDWTSFPADDTALVFCHASG</sequence>
<evidence type="ECO:0008006" key="6">
    <source>
        <dbReference type="Google" id="ProtNLM"/>
    </source>
</evidence>
<dbReference type="InterPro" id="IPR013078">
    <property type="entry name" value="His_Pase_superF_clade-1"/>
</dbReference>
<dbReference type="SMART" id="SM00855">
    <property type="entry name" value="PGAM"/>
    <property type="match status" value="1"/>
</dbReference>
<dbReference type="SUPFAM" id="SSF53254">
    <property type="entry name" value="Phosphoglycerate mutase-like"/>
    <property type="match status" value="1"/>
</dbReference>
<dbReference type="Proteomes" id="UP000004367">
    <property type="component" value="Unassembled WGS sequence"/>
</dbReference>
<evidence type="ECO:0000313" key="4">
    <source>
        <dbReference type="EMBL" id="GAB47296.1"/>
    </source>
</evidence>
<reference evidence="4 5" key="1">
    <citation type="submission" date="2012-02" db="EMBL/GenBank/DDBJ databases">
        <title>Whole genome shotgun sequence of Mobilicoccus pelagius NBRC 104925.</title>
        <authorList>
            <person name="Yoshida Y."/>
            <person name="Hosoyama A."/>
            <person name="Tsuchikane K."/>
            <person name="Katsumata H."/>
            <person name="Yamazaki S."/>
            <person name="Fujita N."/>
        </authorList>
    </citation>
    <scope>NUCLEOTIDE SEQUENCE [LARGE SCALE GENOMIC DNA]</scope>
    <source>
        <strain evidence="4 5">NBRC 104925</strain>
    </source>
</reference>
<dbReference type="Pfam" id="PF00300">
    <property type="entry name" value="His_Phos_1"/>
    <property type="match status" value="1"/>
</dbReference>